<dbReference type="OrthoDB" id="2132010at2759"/>
<protein>
    <submittedName>
        <fullName evidence="3">Biotrophy-associated secreted protein 2</fullName>
    </submittedName>
</protein>
<dbReference type="AlphaFoldDB" id="A0A8H4Q1Y7"/>
<evidence type="ECO:0000256" key="2">
    <source>
        <dbReference type="SAM" id="SignalP"/>
    </source>
</evidence>
<feature type="region of interest" description="Disordered" evidence="1">
    <location>
        <begin position="89"/>
        <end position="134"/>
    </location>
</feature>
<feature type="signal peptide" evidence="2">
    <location>
        <begin position="1"/>
        <end position="18"/>
    </location>
</feature>
<proteinExistence type="predicted"/>
<dbReference type="Proteomes" id="UP000562929">
    <property type="component" value="Unassembled WGS sequence"/>
</dbReference>
<gene>
    <name evidence="3" type="ORF">GQ602_006854</name>
</gene>
<feature type="compositionally biased region" description="Polar residues" evidence="1">
    <location>
        <begin position="115"/>
        <end position="128"/>
    </location>
</feature>
<evidence type="ECO:0000256" key="1">
    <source>
        <dbReference type="SAM" id="MobiDB-lite"/>
    </source>
</evidence>
<comment type="caution">
    <text evidence="3">The sequence shown here is derived from an EMBL/GenBank/DDBJ whole genome shotgun (WGS) entry which is preliminary data.</text>
</comment>
<feature type="chain" id="PRO_5034550433" evidence="2">
    <location>
        <begin position="19"/>
        <end position="198"/>
    </location>
</feature>
<reference evidence="3 4" key="1">
    <citation type="journal article" date="2020" name="G3 (Bethesda)">
        <title>Genetic Underpinnings of Host Manipulation by Ophiocordyceps as Revealed by Comparative Transcriptomics.</title>
        <authorList>
            <person name="Will I."/>
            <person name="Das B."/>
            <person name="Trinh T."/>
            <person name="Brachmann A."/>
            <person name="Ohm R.A."/>
            <person name="de Bekker C."/>
        </authorList>
    </citation>
    <scope>NUCLEOTIDE SEQUENCE [LARGE SCALE GENOMIC DNA]</scope>
    <source>
        <strain evidence="3 4">EC05</strain>
    </source>
</reference>
<sequence length="198" mass="18932">MVRLIIISALALVASVNALKPDPAGAKNKGNGQGGQFIGGECLSTADCASTCCCAVEGEDFMLCSGIGAQFQSGKLGCASGSQKGANGNGNGGGNGVQGLGNGGNSSGQGSQVSAPQPGQQGAQSNDPSLARVGKGAGDQFITGPCASNADCSTGCCASNEKDPNKATCSAVLVSKDGGKLGCGTGPGDKGLNGGNDV</sequence>
<feature type="compositionally biased region" description="Gly residues" evidence="1">
    <location>
        <begin position="89"/>
        <end position="107"/>
    </location>
</feature>
<evidence type="ECO:0000313" key="4">
    <source>
        <dbReference type="Proteomes" id="UP000562929"/>
    </source>
</evidence>
<keyword evidence="2" id="KW-0732">Signal</keyword>
<keyword evidence="4" id="KW-1185">Reference proteome</keyword>
<name>A0A8H4Q1Y7_9HYPO</name>
<evidence type="ECO:0000313" key="3">
    <source>
        <dbReference type="EMBL" id="KAF4582230.1"/>
    </source>
</evidence>
<organism evidence="3 4">
    <name type="scientific">Ophiocordyceps camponoti-floridani</name>
    <dbReference type="NCBI Taxonomy" id="2030778"/>
    <lineage>
        <taxon>Eukaryota</taxon>
        <taxon>Fungi</taxon>
        <taxon>Dikarya</taxon>
        <taxon>Ascomycota</taxon>
        <taxon>Pezizomycotina</taxon>
        <taxon>Sordariomycetes</taxon>
        <taxon>Hypocreomycetidae</taxon>
        <taxon>Hypocreales</taxon>
        <taxon>Ophiocordycipitaceae</taxon>
        <taxon>Ophiocordyceps</taxon>
    </lineage>
</organism>
<dbReference type="EMBL" id="JAACLJ010000008">
    <property type="protein sequence ID" value="KAF4582230.1"/>
    <property type="molecule type" value="Genomic_DNA"/>
</dbReference>
<accession>A0A8H4Q1Y7</accession>